<dbReference type="Proteomes" id="UP000016562">
    <property type="component" value="Unassembled WGS sequence"/>
</dbReference>
<sequence length="346" mass="39659">MLVKYLGLVWDDKLKQNVPRTTFLNDGLFRFTQPKFLNDKGSEARFDAYYDEYSAVDIEWAKTQYLKQSIDFECTMAIDKLIAIFLEPTGCRFGDCMPWLVKETGFETMAEYDYNTFEKGVLAMNHAVIELLSAHVGVFSLCKSDSSVYMWTHYASEGKGIAVVFKEDHSFFKDYPAKGVSYNREDRATISYQKGLFRINGHPAENFKVVKSDTGKLSIKLPRNIDWEELTNRLIYSKDANPWLVEEEMRIVLPLDCCDVGNGKILTPELDESLVYIPNLTDKKYSEVCLKKIPLDAVESIIVGFDTDPTYKQVIIDKLASTAELSHINIKQVQYNVFNKLEVVDI</sequence>
<dbReference type="EMBL" id="BATM01000010">
    <property type="protein sequence ID" value="GAD79350.1"/>
    <property type="molecule type" value="Genomic_DNA"/>
</dbReference>
<evidence type="ECO:0000313" key="2">
    <source>
        <dbReference type="Proteomes" id="UP000016562"/>
    </source>
</evidence>
<dbReference type="STRING" id="1219080.VEZ01S_10_00290"/>
<gene>
    <name evidence="1" type="ORF">VEZ01S_10_00290</name>
</gene>
<dbReference type="OrthoDB" id="4119964at2"/>
<evidence type="ECO:0008006" key="3">
    <source>
        <dbReference type="Google" id="ProtNLM"/>
    </source>
</evidence>
<dbReference type="RefSeq" id="WP_021713060.1">
    <property type="nucleotide sequence ID" value="NZ_BATM01000010.1"/>
</dbReference>
<keyword evidence="2" id="KW-1185">Reference proteome</keyword>
<protein>
    <recommendedName>
        <fullName evidence="3">DUF2971 domain-containing protein</fullName>
    </recommendedName>
</protein>
<proteinExistence type="predicted"/>
<organism evidence="1 2">
    <name type="scientific">Vibrio ezurae NBRC 102218</name>
    <dbReference type="NCBI Taxonomy" id="1219080"/>
    <lineage>
        <taxon>Bacteria</taxon>
        <taxon>Pseudomonadati</taxon>
        <taxon>Pseudomonadota</taxon>
        <taxon>Gammaproteobacteria</taxon>
        <taxon>Vibrionales</taxon>
        <taxon>Vibrionaceae</taxon>
        <taxon>Vibrio</taxon>
    </lineage>
</organism>
<comment type="caution">
    <text evidence="1">The sequence shown here is derived from an EMBL/GenBank/DDBJ whole genome shotgun (WGS) entry which is preliminary data.</text>
</comment>
<accession>U3B053</accession>
<reference evidence="1 2" key="1">
    <citation type="submission" date="2013-09" db="EMBL/GenBank/DDBJ databases">
        <title>Whole genome shotgun sequence of Vibrio ezurae NBRC 102218.</title>
        <authorList>
            <person name="Yoshida I."/>
            <person name="Hosoyama A."/>
            <person name="Numata M."/>
            <person name="Hashimoto M."/>
            <person name="Hosoyama Y."/>
            <person name="Tsuchikane K."/>
            <person name="Noguchi M."/>
            <person name="Hirakata S."/>
            <person name="Ichikawa N."/>
            <person name="Ohji S."/>
            <person name="Yamazoe A."/>
            <person name="Fujita N."/>
        </authorList>
    </citation>
    <scope>NUCLEOTIDE SEQUENCE [LARGE SCALE GENOMIC DNA]</scope>
    <source>
        <strain evidence="1 2">NBRC 102218</strain>
    </source>
</reference>
<name>U3B053_9VIBR</name>
<dbReference type="eggNOG" id="ENOG5031MXQ">
    <property type="taxonomic scope" value="Bacteria"/>
</dbReference>
<evidence type="ECO:0000313" key="1">
    <source>
        <dbReference type="EMBL" id="GAD79350.1"/>
    </source>
</evidence>
<dbReference type="AlphaFoldDB" id="U3B053"/>